<dbReference type="EMBL" id="VJMH01005513">
    <property type="protein sequence ID" value="KAF0695099.1"/>
    <property type="molecule type" value="Genomic_DNA"/>
</dbReference>
<dbReference type="AlphaFoldDB" id="A0A485L1Z3"/>
<gene>
    <name evidence="3" type="primary">Aste57867_14064</name>
    <name evidence="4" type="synonym">Aste57867_24210</name>
    <name evidence="2" type="ORF">As57867_014013</name>
    <name evidence="1" type="ORF">As57867_024135</name>
    <name evidence="3" type="ORF">ASTE57867_14064</name>
    <name evidence="4" type="ORF">ASTE57867_24210</name>
</gene>
<dbReference type="EMBL" id="CAADRA010007397">
    <property type="protein sequence ID" value="VFU00852.1"/>
    <property type="molecule type" value="Genomic_DNA"/>
</dbReference>
<evidence type="ECO:0000313" key="4">
    <source>
        <dbReference type="EMBL" id="VFU00852.1"/>
    </source>
</evidence>
<proteinExistence type="predicted"/>
<organism evidence="3 5">
    <name type="scientific">Aphanomyces stellatus</name>
    <dbReference type="NCBI Taxonomy" id="120398"/>
    <lineage>
        <taxon>Eukaryota</taxon>
        <taxon>Sar</taxon>
        <taxon>Stramenopiles</taxon>
        <taxon>Oomycota</taxon>
        <taxon>Saprolegniomycetes</taxon>
        <taxon>Saprolegniales</taxon>
        <taxon>Verrucalvaceae</taxon>
        <taxon>Aphanomyces</taxon>
    </lineage>
</organism>
<reference evidence="1" key="2">
    <citation type="submission" date="2019-06" db="EMBL/GenBank/DDBJ databases">
        <title>Genomics analysis of Aphanomyces spp. identifies a new class of oomycete effector associated with host adaptation.</title>
        <authorList>
            <person name="Gaulin E."/>
        </authorList>
    </citation>
    <scope>NUCLEOTIDE SEQUENCE</scope>
    <source>
        <strain evidence="1">CBS 578.67</strain>
    </source>
</reference>
<keyword evidence="5" id="KW-1185">Reference proteome</keyword>
<evidence type="ECO:0000313" key="5">
    <source>
        <dbReference type="Proteomes" id="UP000332933"/>
    </source>
</evidence>
<dbReference type="EMBL" id="CAADRA010005534">
    <property type="protein sequence ID" value="VFT90892.1"/>
    <property type="molecule type" value="Genomic_DNA"/>
</dbReference>
<evidence type="ECO:0000313" key="3">
    <source>
        <dbReference type="EMBL" id="VFT90892.1"/>
    </source>
</evidence>
<evidence type="ECO:0000313" key="2">
    <source>
        <dbReference type="EMBL" id="KAF0695099.1"/>
    </source>
</evidence>
<accession>A0A485L1Z3</accession>
<protein>
    <submittedName>
        <fullName evidence="3">Aste57867_14064 protein</fullName>
    </submittedName>
    <submittedName>
        <fullName evidence="4">Aste57867_24210 protein</fullName>
    </submittedName>
</protein>
<dbReference type="Proteomes" id="UP000332933">
    <property type="component" value="Unassembled WGS sequence"/>
</dbReference>
<name>A0A485L1Z3_9STRA</name>
<reference evidence="3 5" key="1">
    <citation type="submission" date="2019-03" db="EMBL/GenBank/DDBJ databases">
        <authorList>
            <person name="Gaulin E."/>
            <person name="Dumas B."/>
        </authorList>
    </citation>
    <scope>NUCLEOTIDE SEQUENCE [LARGE SCALE GENOMIC DNA]</scope>
    <source>
        <strain evidence="3">CBS 568.67</strain>
    </source>
</reference>
<sequence>MDQCRVKAMLAKVLENERAMVSLSQRVARLQEAARIRQSKYALVTEAVDREVVNRGVDAELYPDHEWLQGASESAPWVIRGVLMRLVNEYREAQRDAALSERGQLAMFQELDDVRGIRNRSRHNKRTECCQRK</sequence>
<dbReference type="EMBL" id="VJMH01007371">
    <property type="protein sequence ID" value="KAF0683763.1"/>
    <property type="molecule type" value="Genomic_DNA"/>
</dbReference>
<evidence type="ECO:0000313" key="1">
    <source>
        <dbReference type="EMBL" id="KAF0683763.1"/>
    </source>
</evidence>